<feature type="compositionally biased region" description="Low complexity" evidence="1">
    <location>
        <begin position="87"/>
        <end position="104"/>
    </location>
</feature>
<dbReference type="Proteomes" id="UP000504606">
    <property type="component" value="Unplaced"/>
</dbReference>
<dbReference type="InterPro" id="IPR026106">
    <property type="entry name" value="MAP9"/>
</dbReference>
<dbReference type="OrthoDB" id="6631377at2759"/>
<feature type="compositionally biased region" description="Low complexity" evidence="1">
    <location>
        <begin position="111"/>
        <end position="140"/>
    </location>
</feature>
<protein>
    <submittedName>
        <fullName evidence="4">GRB10-interacting GYF protein 2-like</fullName>
    </submittedName>
</protein>
<dbReference type="GeneID" id="113210723"/>
<feature type="compositionally biased region" description="Basic and acidic residues" evidence="1">
    <location>
        <begin position="247"/>
        <end position="281"/>
    </location>
</feature>
<evidence type="ECO:0000259" key="2">
    <source>
        <dbReference type="Pfam" id="PF13904"/>
    </source>
</evidence>
<feature type="compositionally biased region" description="Acidic residues" evidence="1">
    <location>
        <begin position="1"/>
        <end position="15"/>
    </location>
</feature>
<sequence length="508" mass="57927">MSGIIFEEDEDDGVAELERIIEESGEDEEEDEVEEDVEEGVEDDGGGEEEEEDAGVTRLPRPQTAVPFSLAGRRRSIHWNDETQVLSSSNATSSPASSRASSPGRSRDASPRGSPAPGSPARSRPSSATAAANNTPAPALSAVSSFRRSLKLLGLQPRELGLPEQPSPCPQGGLHAGRQGDRRSRSPGPTFTTRLRSRSVSLDDLRAAAQQQGALTPDKDGGVYRMISSAVYEEWYFRKEQELIERRRREQEQERRNLEEMEKRKAEMQRKSQDKFQEWLRQKTRQLKTKGKDSSGAAGGLGPRQGQALRATHSMQRLVTPERAERAFQEWKRAKEEQRAQGAGQAKGDSRLPARHARPGAGERREDAEKAYEMWRKRIKEQEKEEAEKKKRAEEKRRQEMDRKEKERKEMNEKSFERWKAEKEQQIKKTEERTRRKETRLEAMEQEKRQQRQYEAQQAFLVWLDDVEDKEAAAHLQAQQRAQLQHRGRAAAVNGPSFRPARRHSCSD</sequence>
<feature type="region of interest" description="Disordered" evidence="1">
    <location>
        <begin position="473"/>
        <end position="508"/>
    </location>
</feature>
<dbReference type="GO" id="GO:0000235">
    <property type="term" value="C:astral microtubule"/>
    <property type="evidence" value="ECO:0007669"/>
    <property type="project" value="TreeGrafter"/>
</dbReference>
<evidence type="ECO:0000256" key="1">
    <source>
        <dbReference type="SAM" id="MobiDB-lite"/>
    </source>
</evidence>
<feature type="domain" description="Coiled-coil" evidence="2">
    <location>
        <begin position="230"/>
        <end position="384"/>
    </location>
</feature>
<dbReference type="KEGG" id="foc:113210723"/>
<feature type="region of interest" description="Disordered" evidence="1">
    <location>
        <begin position="381"/>
        <end position="451"/>
    </location>
</feature>
<feature type="region of interest" description="Disordered" evidence="1">
    <location>
        <begin position="247"/>
        <end position="369"/>
    </location>
</feature>
<dbReference type="GO" id="GO:1902412">
    <property type="term" value="P:regulation of mitotic cytokinesis"/>
    <property type="evidence" value="ECO:0007669"/>
    <property type="project" value="TreeGrafter"/>
</dbReference>
<dbReference type="AlphaFoldDB" id="A0A6J1SUR6"/>
<gene>
    <name evidence="4" type="primary">LOC113210723</name>
</gene>
<feature type="region of interest" description="Disordered" evidence="1">
    <location>
        <begin position="1"/>
        <end position="140"/>
    </location>
</feature>
<dbReference type="PANTHER" id="PTHR14739">
    <property type="entry name" value="MICROTUBULE-ASSOCIATED PROTEIN 9"/>
    <property type="match status" value="1"/>
</dbReference>
<feature type="compositionally biased region" description="Basic and acidic residues" evidence="1">
    <location>
        <begin position="320"/>
        <end position="339"/>
    </location>
</feature>
<proteinExistence type="predicted"/>
<accession>A0A6J1SUR6</accession>
<evidence type="ECO:0000313" key="4">
    <source>
        <dbReference type="RefSeq" id="XP_026284617.2"/>
    </source>
</evidence>
<feature type="compositionally biased region" description="Polar residues" evidence="1">
    <location>
        <begin position="187"/>
        <end position="199"/>
    </location>
</feature>
<keyword evidence="3" id="KW-1185">Reference proteome</keyword>
<dbReference type="GO" id="GO:0008017">
    <property type="term" value="F:microtubule binding"/>
    <property type="evidence" value="ECO:0007669"/>
    <property type="project" value="TreeGrafter"/>
</dbReference>
<dbReference type="GO" id="GO:0000281">
    <property type="term" value="P:mitotic cytokinesis"/>
    <property type="evidence" value="ECO:0007669"/>
    <property type="project" value="InterPro"/>
</dbReference>
<name>A0A6J1SUR6_FRAOC</name>
<reference evidence="4" key="1">
    <citation type="submission" date="2025-08" db="UniProtKB">
        <authorList>
            <consortium name="RefSeq"/>
        </authorList>
    </citation>
    <scope>IDENTIFICATION</scope>
    <source>
        <tissue evidence="4">Whole organism</tissue>
    </source>
</reference>
<dbReference type="RefSeq" id="XP_026284617.2">
    <property type="nucleotide sequence ID" value="XM_026428832.2"/>
</dbReference>
<dbReference type="Pfam" id="PF13904">
    <property type="entry name" value="CCDC34"/>
    <property type="match status" value="1"/>
</dbReference>
<feature type="compositionally biased region" description="Low complexity" evidence="1">
    <location>
        <begin position="474"/>
        <end position="483"/>
    </location>
</feature>
<feature type="region of interest" description="Disordered" evidence="1">
    <location>
        <begin position="157"/>
        <end position="199"/>
    </location>
</feature>
<dbReference type="InterPro" id="IPR025259">
    <property type="entry name" value="CCDC34/181"/>
</dbReference>
<dbReference type="GO" id="GO:0090307">
    <property type="term" value="P:mitotic spindle assembly"/>
    <property type="evidence" value="ECO:0007669"/>
    <property type="project" value="TreeGrafter"/>
</dbReference>
<evidence type="ECO:0000313" key="3">
    <source>
        <dbReference type="Proteomes" id="UP000504606"/>
    </source>
</evidence>
<dbReference type="PANTHER" id="PTHR14739:SF9">
    <property type="entry name" value="MICROTUBULE-ASSOCIATED PROTEIN 9"/>
    <property type="match status" value="1"/>
</dbReference>
<feature type="compositionally biased region" description="Acidic residues" evidence="1">
    <location>
        <begin position="23"/>
        <end position="54"/>
    </location>
</feature>
<organism evidence="3 4">
    <name type="scientific">Frankliniella occidentalis</name>
    <name type="common">Western flower thrips</name>
    <name type="synonym">Euthrips occidentalis</name>
    <dbReference type="NCBI Taxonomy" id="133901"/>
    <lineage>
        <taxon>Eukaryota</taxon>
        <taxon>Metazoa</taxon>
        <taxon>Ecdysozoa</taxon>
        <taxon>Arthropoda</taxon>
        <taxon>Hexapoda</taxon>
        <taxon>Insecta</taxon>
        <taxon>Pterygota</taxon>
        <taxon>Neoptera</taxon>
        <taxon>Paraneoptera</taxon>
        <taxon>Thysanoptera</taxon>
        <taxon>Terebrantia</taxon>
        <taxon>Thripoidea</taxon>
        <taxon>Thripidae</taxon>
        <taxon>Frankliniella</taxon>
    </lineage>
</organism>